<keyword evidence="1" id="KW-0808">Transferase</keyword>
<reference evidence="7" key="1">
    <citation type="submission" date="2015-07" db="EMBL/GenBank/DDBJ databases">
        <title>Near-Complete Genome Sequence of the Cellulolytic Bacterium Bacteroides (Pseudobacteroides) cellulosolvens ATCC 35603.</title>
        <authorList>
            <person name="Dassa B."/>
            <person name="Utturkar S.M."/>
            <person name="Klingeman D.M."/>
            <person name="Hurt R.A."/>
            <person name="Keller M."/>
            <person name="Xu J."/>
            <person name="Reddy Y.H.K."/>
            <person name="Borovok I."/>
            <person name="Grinberg I.R."/>
            <person name="Lamed R."/>
            <person name="Zhivin O."/>
            <person name="Bayer E.A."/>
            <person name="Brown S.D."/>
        </authorList>
    </citation>
    <scope>NUCLEOTIDE SEQUENCE [LARGE SCALE GENOMIC DNA]</scope>
    <source>
        <strain evidence="7">DSM 2933</strain>
    </source>
</reference>
<dbReference type="Pfam" id="PF04970">
    <property type="entry name" value="LRAT"/>
    <property type="match status" value="1"/>
</dbReference>
<name>A0A0L6JUL8_9FIRM</name>
<evidence type="ECO:0000256" key="3">
    <source>
        <dbReference type="ARBA" id="ARBA00023098"/>
    </source>
</evidence>
<dbReference type="GO" id="GO:0016410">
    <property type="term" value="F:N-acyltransferase activity"/>
    <property type="evidence" value="ECO:0007669"/>
    <property type="project" value="TreeGrafter"/>
</dbReference>
<dbReference type="RefSeq" id="WP_050753765.1">
    <property type="nucleotide sequence ID" value="NZ_JQKC01000001.1"/>
</dbReference>
<evidence type="ECO:0000313" key="7">
    <source>
        <dbReference type="Proteomes" id="UP000036923"/>
    </source>
</evidence>
<feature type="signal peptide" evidence="4">
    <location>
        <begin position="1"/>
        <end position="26"/>
    </location>
</feature>
<evidence type="ECO:0000259" key="5">
    <source>
        <dbReference type="PROSITE" id="PS51934"/>
    </source>
</evidence>
<dbReference type="PANTHER" id="PTHR13943">
    <property type="entry name" value="HRAS-LIKE SUPPRESSOR - RELATED"/>
    <property type="match status" value="1"/>
</dbReference>
<dbReference type="GO" id="GO:0008970">
    <property type="term" value="F:phospholipase A1 activity"/>
    <property type="evidence" value="ECO:0007669"/>
    <property type="project" value="TreeGrafter"/>
</dbReference>
<dbReference type="STRING" id="398512.Bccel_4825"/>
<dbReference type="PANTHER" id="PTHR13943:SF77">
    <property type="entry name" value="LRAT DOMAIN-CONTAINING PROTEIN"/>
    <property type="match status" value="1"/>
</dbReference>
<organism evidence="6 7">
    <name type="scientific">Pseudobacteroides cellulosolvens ATCC 35603 = DSM 2933</name>
    <dbReference type="NCBI Taxonomy" id="398512"/>
    <lineage>
        <taxon>Bacteria</taxon>
        <taxon>Bacillati</taxon>
        <taxon>Bacillota</taxon>
        <taxon>Clostridia</taxon>
        <taxon>Eubacteriales</taxon>
        <taxon>Oscillospiraceae</taxon>
        <taxon>Pseudobacteroides</taxon>
    </lineage>
</organism>
<evidence type="ECO:0000256" key="2">
    <source>
        <dbReference type="ARBA" id="ARBA00022801"/>
    </source>
</evidence>
<feature type="domain" description="LRAT" evidence="5">
    <location>
        <begin position="114"/>
        <end position="217"/>
    </location>
</feature>
<protein>
    <submittedName>
        <fullName evidence="6">NC domain protein</fullName>
    </submittedName>
</protein>
<dbReference type="InterPro" id="IPR007053">
    <property type="entry name" value="LRAT_dom"/>
</dbReference>
<keyword evidence="4" id="KW-0732">Signal</keyword>
<dbReference type="Pfam" id="PF07833">
    <property type="entry name" value="Cu_amine_oxidN1"/>
    <property type="match status" value="1"/>
</dbReference>
<dbReference type="EMBL" id="LGTC01000001">
    <property type="protein sequence ID" value="KNY29551.1"/>
    <property type="molecule type" value="Genomic_DNA"/>
</dbReference>
<dbReference type="Proteomes" id="UP000036923">
    <property type="component" value="Unassembled WGS sequence"/>
</dbReference>
<sequence precursor="true">MIKKDFIKGLISGALLTCLITTAVFATDIQKNVTAAYKNIKIFINGTEIAPADANGKPVEPFIVDGTIYLPLRSVGKAFEKSVKWDGSTYTAYLDEVPQKVKKDLEPGDIIGDPRSLAGYDYEHYGVYIGDNKVIHYMTPNNSGKAADGEVCETTLDGHFDKSKVFVLKFDKEKIFSPEETVKRAKSLIGEKNYNLLSNNCEHFALWCKTNIRKSYQIDSLTSDQLGQLKSLSEMMGIGVGL</sequence>
<dbReference type="GO" id="GO:0070292">
    <property type="term" value="P:N-acylphosphatidylethanolamine metabolic process"/>
    <property type="evidence" value="ECO:0007669"/>
    <property type="project" value="TreeGrafter"/>
</dbReference>
<dbReference type="InterPro" id="IPR012854">
    <property type="entry name" value="Cu_amine_oxidase-like_N"/>
</dbReference>
<evidence type="ECO:0000256" key="1">
    <source>
        <dbReference type="ARBA" id="ARBA00022679"/>
    </source>
</evidence>
<dbReference type="GO" id="GO:0004623">
    <property type="term" value="F:phospholipase A2 activity"/>
    <property type="evidence" value="ECO:0007669"/>
    <property type="project" value="TreeGrafter"/>
</dbReference>
<accession>A0A0L6JUL8</accession>
<gene>
    <name evidence="6" type="ORF">Bccel_4825</name>
</gene>
<dbReference type="eggNOG" id="COG1842">
    <property type="taxonomic scope" value="Bacteria"/>
</dbReference>
<dbReference type="InterPro" id="IPR036582">
    <property type="entry name" value="Mao_N_sf"/>
</dbReference>
<dbReference type="InterPro" id="IPR051496">
    <property type="entry name" value="H-rev107_PLA/AT"/>
</dbReference>
<dbReference type="GO" id="GO:0005737">
    <property type="term" value="C:cytoplasm"/>
    <property type="evidence" value="ECO:0007669"/>
    <property type="project" value="TreeGrafter"/>
</dbReference>
<feature type="chain" id="PRO_5005566457" evidence="4">
    <location>
        <begin position="27"/>
        <end position="242"/>
    </location>
</feature>
<evidence type="ECO:0000256" key="4">
    <source>
        <dbReference type="SAM" id="SignalP"/>
    </source>
</evidence>
<dbReference type="PROSITE" id="PS51934">
    <property type="entry name" value="LRAT"/>
    <property type="match status" value="1"/>
</dbReference>
<keyword evidence="2" id="KW-0378">Hydrolase</keyword>
<keyword evidence="3" id="KW-0443">Lipid metabolism</keyword>
<comment type="caution">
    <text evidence="6">The sequence shown here is derived from an EMBL/GenBank/DDBJ whole genome shotgun (WGS) entry which is preliminary data.</text>
</comment>
<proteinExistence type="predicted"/>
<dbReference type="Gene3D" id="3.90.1720.10">
    <property type="entry name" value="endopeptidase domain like (from Nostoc punctiforme)"/>
    <property type="match status" value="1"/>
</dbReference>
<evidence type="ECO:0000313" key="6">
    <source>
        <dbReference type="EMBL" id="KNY29551.1"/>
    </source>
</evidence>
<keyword evidence="7" id="KW-1185">Reference proteome</keyword>
<dbReference type="OrthoDB" id="9812095at2"/>
<dbReference type="SUPFAM" id="SSF55383">
    <property type="entry name" value="Copper amine oxidase, domain N"/>
    <property type="match status" value="1"/>
</dbReference>
<dbReference type="AlphaFoldDB" id="A0A0L6JUL8"/>